<protein>
    <recommendedName>
        <fullName evidence="5">DUF4352 domain-containing protein</fullName>
    </recommendedName>
</protein>
<proteinExistence type="predicted"/>
<evidence type="ECO:0000256" key="2">
    <source>
        <dbReference type="SAM" id="Phobius"/>
    </source>
</evidence>
<dbReference type="RefSeq" id="WP_202198192.1">
    <property type="nucleotide sequence ID" value="NZ_BAAATO010000011.1"/>
</dbReference>
<evidence type="ECO:0000313" key="3">
    <source>
        <dbReference type="EMBL" id="GHI75802.1"/>
    </source>
</evidence>
<dbReference type="EMBL" id="BNED01000005">
    <property type="protein sequence ID" value="GHI75802.1"/>
    <property type="molecule type" value="Genomic_DNA"/>
</dbReference>
<organism evidence="3 4">
    <name type="scientific">Streptomyces spororaveus</name>
    <dbReference type="NCBI Taxonomy" id="284039"/>
    <lineage>
        <taxon>Bacteria</taxon>
        <taxon>Bacillati</taxon>
        <taxon>Actinomycetota</taxon>
        <taxon>Actinomycetes</taxon>
        <taxon>Kitasatosporales</taxon>
        <taxon>Streptomycetaceae</taxon>
        <taxon>Streptomyces</taxon>
    </lineage>
</organism>
<keyword evidence="2" id="KW-0812">Transmembrane</keyword>
<evidence type="ECO:0000256" key="1">
    <source>
        <dbReference type="SAM" id="MobiDB-lite"/>
    </source>
</evidence>
<accession>A0ABQ3T5Z3</accession>
<keyword evidence="4" id="KW-1185">Reference proteome</keyword>
<reference evidence="4" key="1">
    <citation type="submission" date="2023-07" db="EMBL/GenBank/DDBJ databases">
        <title>Whole genome shotgun sequence of Streptomyces spororaveus NBRC 15456.</title>
        <authorList>
            <person name="Komaki H."/>
            <person name="Tamura T."/>
        </authorList>
    </citation>
    <scope>NUCLEOTIDE SEQUENCE [LARGE SCALE GENOMIC DNA]</scope>
    <source>
        <strain evidence="4">NBRC 15456</strain>
    </source>
</reference>
<feature type="transmembrane region" description="Helical" evidence="2">
    <location>
        <begin position="32"/>
        <end position="54"/>
    </location>
</feature>
<keyword evidence="2" id="KW-1133">Transmembrane helix</keyword>
<gene>
    <name evidence="3" type="ORF">Sspor_13630</name>
</gene>
<keyword evidence="2" id="KW-0472">Membrane</keyword>
<evidence type="ECO:0008006" key="5">
    <source>
        <dbReference type="Google" id="ProtNLM"/>
    </source>
</evidence>
<name>A0ABQ3T5Z3_9ACTN</name>
<feature type="region of interest" description="Disordered" evidence="1">
    <location>
        <begin position="1"/>
        <end position="25"/>
    </location>
</feature>
<dbReference type="Proteomes" id="UP000608522">
    <property type="component" value="Unassembled WGS sequence"/>
</dbReference>
<comment type="caution">
    <text evidence="3">The sequence shown here is derived from an EMBL/GenBank/DDBJ whole genome shotgun (WGS) entry which is preliminary data.</text>
</comment>
<evidence type="ECO:0000313" key="4">
    <source>
        <dbReference type="Proteomes" id="UP000608522"/>
    </source>
</evidence>
<feature type="region of interest" description="Disordered" evidence="1">
    <location>
        <begin position="73"/>
        <end position="92"/>
    </location>
</feature>
<sequence length="193" mass="20173">MSSQPQSGHGNPHQPAGYQPPPKQGMSTGLKVALGCGIPTVLGLILIGGCGLLFTKAASDAGKELDKNHDSAAVAPDGAARGSGSSKVDEPDITKDVKVTSCKVKAGEYGVKELDLKIEYINSGDRRFNYLAEGEITVNGEKKSDIFSTGQNLAPGQKYTDDNAGALAFDVARSAKSGDKIECNLIKVSRNSY</sequence>